<reference evidence="3" key="1">
    <citation type="journal article" date="2019" name="Plant Biotechnol. J.">
        <title>Genome sequencing of the Australian wild diploid species Gossypium australe highlights disease resistance and delayed gland morphogenesis.</title>
        <authorList>
            <person name="Cai Y."/>
            <person name="Cai X."/>
            <person name="Wang Q."/>
            <person name="Wang P."/>
            <person name="Zhang Y."/>
            <person name="Cai C."/>
            <person name="Xu Y."/>
            <person name="Wang K."/>
            <person name="Zhou Z."/>
            <person name="Wang C."/>
            <person name="Geng S."/>
            <person name="Li B."/>
            <person name="Dong Q."/>
            <person name="Hou Y."/>
            <person name="Wang H."/>
            <person name="Ai P."/>
            <person name="Liu Z."/>
            <person name="Yi F."/>
            <person name="Sun M."/>
            <person name="An G."/>
            <person name="Cheng J."/>
            <person name="Zhang Y."/>
            <person name="Shi Q."/>
            <person name="Xie Y."/>
            <person name="Shi X."/>
            <person name="Chang Y."/>
            <person name="Huang F."/>
            <person name="Chen Y."/>
            <person name="Hong S."/>
            <person name="Mi L."/>
            <person name="Sun Q."/>
            <person name="Zhang L."/>
            <person name="Zhou B."/>
            <person name="Peng R."/>
            <person name="Zhang X."/>
            <person name="Liu F."/>
        </authorList>
    </citation>
    <scope>NUCLEOTIDE SEQUENCE [LARGE SCALE GENOMIC DNA]</scope>
    <source>
        <strain evidence="3">cv. PA1801</strain>
    </source>
</reference>
<evidence type="ECO:0000313" key="2">
    <source>
        <dbReference type="EMBL" id="KAA3461255.1"/>
    </source>
</evidence>
<dbReference type="EMBL" id="SMMG02000009">
    <property type="protein sequence ID" value="KAA3461255.1"/>
    <property type="molecule type" value="Genomic_DNA"/>
</dbReference>
<dbReference type="GO" id="GO:0003964">
    <property type="term" value="F:RNA-directed DNA polymerase activity"/>
    <property type="evidence" value="ECO:0007669"/>
    <property type="project" value="UniProtKB-KW"/>
</dbReference>
<sequence>MLRFHSKRAQERMKQMADKRRSEREFQVRDLVYLKLQPYRQHSIRKRGNQKLSPCYFGPYPVAAKRESSTTLPPTDSDGTLVKILVRILDRRMVKKRNQAATKVLVEWANTFPEDLTWESLIEFQ</sequence>
<gene>
    <name evidence="2" type="ORF">EPI10_027839</name>
</gene>
<accession>A0A5B6UZQ7</accession>
<proteinExistence type="predicted"/>
<dbReference type="OrthoDB" id="5554229at2759"/>
<organism evidence="2 3">
    <name type="scientific">Gossypium australe</name>
    <dbReference type="NCBI Taxonomy" id="47621"/>
    <lineage>
        <taxon>Eukaryota</taxon>
        <taxon>Viridiplantae</taxon>
        <taxon>Streptophyta</taxon>
        <taxon>Embryophyta</taxon>
        <taxon>Tracheophyta</taxon>
        <taxon>Spermatophyta</taxon>
        <taxon>Magnoliopsida</taxon>
        <taxon>eudicotyledons</taxon>
        <taxon>Gunneridae</taxon>
        <taxon>Pentapetalae</taxon>
        <taxon>rosids</taxon>
        <taxon>malvids</taxon>
        <taxon>Malvales</taxon>
        <taxon>Malvaceae</taxon>
        <taxon>Malvoideae</taxon>
        <taxon>Gossypium</taxon>
    </lineage>
</organism>
<protein>
    <submittedName>
        <fullName evidence="2">Reverse transcriptase</fullName>
    </submittedName>
</protein>
<comment type="caution">
    <text evidence="2">The sequence shown here is derived from an EMBL/GenBank/DDBJ whole genome shotgun (WGS) entry which is preliminary data.</text>
</comment>
<name>A0A5B6UZQ7_9ROSI</name>
<dbReference type="SUPFAM" id="SSF54160">
    <property type="entry name" value="Chromo domain-like"/>
    <property type="match status" value="1"/>
</dbReference>
<keyword evidence="2" id="KW-0695">RNA-directed DNA polymerase</keyword>
<evidence type="ECO:0000256" key="1">
    <source>
        <dbReference type="SAM" id="MobiDB-lite"/>
    </source>
</evidence>
<dbReference type="Proteomes" id="UP000325315">
    <property type="component" value="Unassembled WGS sequence"/>
</dbReference>
<dbReference type="InterPro" id="IPR016197">
    <property type="entry name" value="Chromo-like_dom_sf"/>
</dbReference>
<dbReference type="AlphaFoldDB" id="A0A5B6UZQ7"/>
<evidence type="ECO:0000313" key="3">
    <source>
        <dbReference type="Proteomes" id="UP000325315"/>
    </source>
</evidence>
<keyword evidence="2" id="KW-0808">Transferase</keyword>
<keyword evidence="2" id="KW-0548">Nucleotidyltransferase</keyword>
<keyword evidence="3" id="KW-1185">Reference proteome</keyword>
<feature type="region of interest" description="Disordered" evidence="1">
    <location>
        <begin position="1"/>
        <end position="21"/>
    </location>
</feature>
<feature type="compositionally biased region" description="Basic and acidic residues" evidence="1">
    <location>
        <begin position="8"/>
        <end position="21"/>
    </location>
</feature>